<keyword evidence="1 2" id="KW-0238">DNA-binding</keyword>
<dbReference type="Proteomes" id="UP000254634">
    <property type="component" value="Unassembled WGS sequence"/>
</dbReference>
<dbReference type="Gene3D" id="1.10.357.10">
    <property type="entry name" value="Tetracycline Repressor, domain 2"/>
    <property type="match status" value="1"/>
</dbReference>
<evidence type="ECO:0000313" key="6">
    <source>
        <dbReference type="Proteomes" id="UP000254634"/>
    </source>
</evidence>
<dbReference type="STRING" id="1123307.GCA_000380065_01109"/>
<feature type="DNA-binding region" description="H-T-H motif" evidence="2">
    <location>
        <begin position="29"/>
        <end position="48"/>
    </location>
</feature>
<dbReference type="InterPro" id="IPR001647">
    <property type="entry name" value="HTH_TetR"/>
</dbReference>
<sequence>MDKRIYHSKLQIAKTLFQRLEKDNFHVLTVSEITAYAEVSRSTFYRHFRNKYAVVEFFMETLLDDYLAEVERQGVKDFESLLVLYFNFWKERKGYIDLLKRQHLLDLAFDVQRKKLLRLLPDSSLPWHGMAEVDETFTDLLVIGGIWTILLYWFENGLNLTDTELAHKILQELNFYKNFINKEVD</sequence>
<keyword evidence="6" id="KW-1185">Reference proteome</keyword>
<evidence type="ECO:0000313" key="4">
    <source>
        <dbReference type="EMBL" id="SUN72189.1"/>
    </source>
</evidence>
<dbReference type="EMBL" id="UHFR01000004">
    <property type="protein sequence ID" value="SUN72189.1"/>
    <property type="molecule type" value="Genomic_DNA"/>
</dbReference>
<gene>
    <name evidence="4" type="ORF">NCTC13765_00058</name>
    <name evidence="5" type="ORF">NCTC13765_01463</name>
</gene>
<dbReference type="PANTHER" id="PTHR43479:SF7">
    <property type="entry name" value="TETR-FAMILY TRANSCRIPTIONAL REGULATOR"/>
    <property type="match status" value="1"/>
</dbReference>
<dbReference type="InterPro" id="IPR009057">
    <property type="entry name" value="Homeodomain-like_sf"/>
</dbReference>
<dbReference type="OrthoDB" id="9810250at2"/>
<dbReference type="RefSeq" id="WP_018371810.1">
    <property type="nucleotide sequence ID" value="NZ_UHFR01000004.1"/>
</dbReference>
<evidence type="ECO:0000313" key="5">
    <source>
        <dbReference type="EMBL" id="SUN76957.1"/>
    </source>
</evidence>
<evidence type="ECO:0000259" key="3">
    <source>
        <dbReference type="PROSITE" id="PS50977"/>
    </source>
</evidence>
<protein>
    <submittedName>
        <fullName evidence="4">Transcriptional regulator</fullName>
    </submittedName>
</protein>
<dbReference type="InterPro" id="IPR050624">
    <property type="entry name" value="HTH-type_Tx_Regulator"/>
</dbReference>
<proteinExistence type="predicted"/>
<dbReference type="SUPFAM" id="SSF46689">
    <property type="entry name" value="Homeodomain-like"/>
    <property type="match status" value="1"/>
</dbReference>
<name>A0A380KSP3_9STRE</name>
<evidence type="ECO:0000256" key="1">
    <source>
        <dbReference type="ARBA" id="ARBA00023125"/>
    </source>
</evidence>
<feature type="domain" description="HTH tetR-type" evidence="3">
    <location>
        <begin position="6"/>
        <end position="66"/>
    </location>
</feature>
<dbReference type="PROSITE" id="PS50977">
    <property type="entry name" value="HTH_TETR_2"/>
    <property type="match status" value="1"/>
</dbReference>
<evidence type="ECO:0000256" key="2">
    <source>
        <dbReference type="PROSITE-ProRule" id="PRU00335"/>
    </source>
</evidence>
<dbReference type="EMBL" id="UHFR01000005">
    <property type="protein sequence ID" value="SUN76957.1"/>
    <property type="molecule type" value="Genomic_DNA"/>
</dbReference>
<accession>A0A380KSP3</accession>
<dbReference type="PANTHER" id="PTHR43479">
    <property type="entry name" value="ACREF/ENVCD OPERON REPRESSOR-RELATED"/>
    <property type="match status" value="1"/>
</dbReference>
<dbReference type="AlphaFoldDB" id="A0A380KSP3"/>
<organism evidence="4 6">
    <name type="scientific">Streptococcus massiliensis</name>
    <dbReference type="NCBI Taxonomy" id="313439"/>
    <lineage>
        <taxon>Bacteria</taxon>
        <taxon>Bacillati</taxon>
        <taxon>Bacillota</taxon>
        <taxon>Bacilli</taxon>
        <taxon>Lactobacillales</taxon>
        <taxon>Streptococcaceae</taxon>
        <taxon>Streptococcus</taxon>
    </lineage>
</organism>
<dbReference type="GO" id="GO:0003677">
    <property type="term" value="F:DNA binding"/>
    <property type="evidence" value="ECO:0007669"/>
    <property type="project" value="UniProtKB-UniRule"/>
</dbReference>
<dbReference type="Pfam" id="PF00440">
    <property type="entry name" value="TetR_N"/>
    <property type="match status" value="1"/>
</dbReference>
<reference evidence="4" key="1">
    <citation type="submission" date="2018-06" db="EMBL/GenBank/DDBJ databases">
        <authorList>
            <consortium name="Pathogen Informatics"/>
            <person name="Doyle S."/>
        </authorList>
    </citation>
    <scope>NUCLEOTIDE SEQUENCE [LARGE SCALE GENOMIC DNA]</scope>
    <source>
        <strain evidence="4">NCTC13765</strain>
    </source>
</reference>